<keyword evidence="1" id="KW-0479">Metal-binding</keyword>
<name>A0AAW1HB45_SAPOF</name>
<dbReference type="Pfam" id="PF05253">
    <property type="entry name" value="zf-U11-48K"/>
    <property type="match status" value="1"/>
</dbReference>
<evidence type="ECO:0000256" key="3">
    <source>
        <dbReference type="ARBA" id="ARBA00022833"/>
    </source>
</evidence>
<dbReference type="SUPFAM" id="SSF81995">
    <property type="entry name" value="beta-sandwich domain of Sec23/24"/>
    <property type="match status" value="1"/>
</dbReference>
<dbReference type="PANTHER" id="PTHR21402:SF10">
    <property type="entry name" value="U11_U12 SMALL NUCLEAR RIBONUCLEOPROTEIN 48 KDA PROTEIN"/>
    <property type="match status" value="1"/>
</dbReference>
<reference evidence="6 7" key="1">
    <citation type="submission" date="2024-03" db="EMBL/GenBank/DDBJ databases">
        <title>WGS assembly of Saponaria officinalis var. Norfolk2.</title>
        <authorList>
            <person name="Jenkins J."/>
            <person name="Shu S."/>
            <person name="Grimwood J."/>
            <person name="Barry K."/>
            <person name="Goodstein D."/>
            <person name="Schmutz J."/>
            <person name="Leebens-Mack J."/>
            <person name="Osbourn A."/>
        </authorList>
    </citation>
    <scope>NUCLEOTIDE SEQUENCE [LARGE SCALE GENOMIC DNA]</scope>
    <source>
        <strain evidence="7">cv. Norfolk2</strain>
        <strain evidence="6">JIC</strain>
        <tissue evidence="6">Leaf</tissue>
    </source>
</reference>
<keyword evidence="2" id="KW-0863">Zinc-finger</keyword>
<feature type="region of interest" description="Disordered" evidence="4">
    <location>
        <begin position="1"/>
        <end position="54"/>
    </location>
</feature>
<feature type="compositionally biased region" description="Basic and acidic residues" evidence="4">
    <location>
        <begin position="660"/>
        <end position="674"/>
    </location>
</feature>
<feature type="domain" description="CHHC U11-48K-type" evidence="5">
    <location>
        <begin position="93"/>
        <end position="120"/>
    </location>
</feature>
<evidence type="ECO:0000256" key="1">
    <source>
        <dbReference type="ARBA" id="ARBA00022723"/>
    </source>
</evidence>
<dbReference type="GO" id="GO:0008270">
    <property type="term" value="F:zinc ion binding"/>
    <property type="evidence" value="ECO:0007669"/>
    <property type="project" value="UniProtKB-KW"/>
</dbReference>
<dbReference type="PROSITE" id="PS51800">
    <property type="entry name" value="ZF_CHHC_U11_48K"/>
    <property type="match status" value="1"/>
</dbReference>
<keyword evidence="7" id="KW-1185">Reference proteome</keyword>
<keyword evidence="3" id="KW-0862">Zinc</keyword>
<feature type="compositionally biased region" description="Basic and acidic residues" evidence="4">
    <location>
        <begin position="569"/>
        <end position="614"/>
    </location>
</feature>
<feature type="compositionally biased region" description="Polar residues" evidence="4">
    <location>
        <begin position="706"/>
        <end position="718"/>
    </location>
</feature>
<evidence type="ECO:0000256" key="2">
    <source>
        <dbReference type="ARBA" id="ARBA00022771"/>
    </source>
</evidence>
<feature type="compositionally biased region" description="Pro residues" evidence="4">
    <location>
        <begin position="29"/>
        <end position="47"/>
    </location>
</feature>
<evidence type="ECO:0000259" key="5">
    <source>
        <dbReference type="PROSITE" id="PS51800"/>
    </source>
</evidence>
<feature type="region of interest" description="Disordered" evidence="4">
    <location>
        <begin position="525"/>
        <end position="718"/>
    </location>
</feature>
<sequence>MNPHYPVPNSPFSLNSLNPNPNFFHPQFNWPPPPQFPPPQPPPPPPVQAQSENPILDLPNSISSLKTLIQSSNSTLQSLSSLLPSLSSSSNSLIQCPSNPNHWVPSSSLFLHSLNCPSSLEIGPIVETLQYPKTLKNDQNFIQHNNFVQSIDDPTSELCFSIDDYVNFDCNFFYLDCPGVVSSSISDASNRMFTLPGVLSVECANFVYSGDKKSVGFDGSVVKVLPSEIWFVEREIEQWSNYPNEYSLSVCRSFSCVECIKECDLLTWVIENSPRFGIAIDVHIRDHLCVLFRLCLKAMVREAVCSYGCLLKSRIDDDTRNCNQRSLSFKCPVLVDVLRWLTSQLSILYGEMNSRSFVIAMLRHVLSKAASNASLFPLDRKVTENDGKDCTYELMLRRPIFVYQVAAAIAALHERSSLEQRIRSLRNPPQTPYQRFAQHSLFSTKADEERHKRPDYRAVIEHDSLLNQRQNDQGGYKPKTKEELLAEERDYKRRRMSYRGKKSKRAPKEVMRDIIEEYMETIKPTGSVASPTKQDAEGAMSKSDMLDDCRTPLDNDYNDRYTKPVHTSGRLEQHKESYRHGRSDDRRTTSRDRRDRDFDSRSSSKDRRRSQSRERRSHSKNRVVSENERSKSNYSSSHRSSRHDYKLHNSTSSSLRSSSGRKDKGKFDSLDKQRWQAQKYGKFDTSESVEINDRYDPSETSHTYDDQLNYSNYSSPTS</sequence>
<accession>A0AAW1HB45</accession>
<dbReference type="EMBL" id="JBDFQZ010000012">
    <property type="protein sequence ID" value="KAK9673271.1"/>
    <property type="molecule type" value="Genomic_DNA"/>
</dbReference>
<feature type="compositionally biased region" description="Basic and acidic residues" evidence="4">
    <location>
        <begin position="544"/>
        <end position="562"/>
    </location>
</feature>
<feature type="compositionally biased region" description="Low complexity" evidence="4">
    <location>
        <begin position="10"/>
        <end position="28"/>
    </location>
</feature>
<dbReference type="AlphaFoldDB" id="A0AAW1HB45"/>
<dbReference type="InterPro" id="IPR022776">
    <property type="entry name" value="TRM13/UPF0224_CHHC_Znf_dom"/>
</dbReference>
<evidence type="ECO:0000313" key="6">
    <source>
        <dbReference type="EMBL" id="KAK9673273.1"/>
    </source>
</evidence>
<comment type="caution">
    <text evidence="6">The sequence shown here is derived from an EMBL/GenBank/DDBJ whole genome shotgun (WGS) entry which is preliminary data.</text>
</comment>
<evidence type="ECO:0000313" key="7">
    <source>
        <dbReference type="Proteomes" id="UP001443914"/>
    </source>
</evidence>
<proteinExistence type="predicted"/>
<dbReference type="InterPro" id="IPR051591">
    <property type="entry name" value="UPF0224_FAM112_RNA_Proc"/>
</dbReference>
<organism evidence="6 7">
    <name type="scientific">Saponaria officinalis</name>
    <name type="common">Common soapwort</name>
    <name type="synonym">Lychnis saponaria</name>
    <dbReference type="NCBI Taxonomy" id="3572"/>
    <lineage>
        <taxon>Eukaryota</taxon>
        <taxon>Viridiplantae</taxon>
        <taxon>Streptophyta</taxon>
        <taxon>Embryophyta</taxon>
        <taxon>Tracheophyta</taxon>
        <taxon>Spermatophyta</taxon>
        <taxon>Magnoliopsida</taxon>
        <taxon>eudicotyledons</taxon>
        <taxon>Gunneridae</taxon>
        <taxon>Pentapetalae</taxon>
        <taxon>Caryophyllales</taxon>
        <taxon>Caryophyllaceae</taxon>
        <taxon>Caryophylleae</taxon>
        <taxon>Saponaria</taxon>
    </lineage>
</organism>
<feature type="compositionally biased region" description="Basic and acidic residues" evidence="4">
    <location>
        <begin position="681"/>
        <end position="705"/>
    </location>
</feature>
<gene>
    <name evidence="6" type="ORF">RND81_12G156900</name>
</gene>
<dbReference type="PANTHER" id="PTHR21402">
    <property type="entry name" value="GAMETOCYTE SPECIFIC FACTOR 1-RELATED"/>
    <property type="match status" value="1"/>
</dbReference>
<dbReference type="EMBL" id="JBDFQZ010000012">
    <property type="protein sequence ID" value="KAK9673273.1"/>
    <property type="molecule type" value="Genomic_DNA"/>
</dbReference>
<evidence type="ECO:0000256" key="4">
    <source>
        <dbReference type="SAM" id="MobiDB-lite"/>
    </source>
</evidence>
<protein>
    <recommendedName>
        <fullName evidence="5">CHHC U11-48K-type domain-containing protein</fullName>
    </recommendedName>
</protein>
<dbReference type="Proteomes" id="UP001443914">
    <property type="component" value="Unassembled WGS sequence"/>
</dbReference>